<dbReference type="EMBL" id="CACRXK020004182">
    <property type="protein sequence ID" value="CAB4001796.1"/>
    <property type="molecule type" value="Genomic_DNA"/>
</dbReference>
<feature type="domain" description="Reverse transcriptase" evidence="1">
    <location>
        <begin position="31"/>
        <end position="146"/>
    </location>
</feature>
<dbReference type="SUPFAM" id="SSF56672">
    <property type="entry name" value="DNA/RNA polymerases"/>
    <property type="match status" value="1"/>
</dbReference>
<dbReference type="PANTHER" id="PTHR33332">
    <property type="entry name" value="REVERSE TRANSCRIPTASE DOMAIN-CONTAINING PROTEIN"/>
    <property type="match status" value="1"/>
</dbReference>
<name>A0A7D9E5R0_PARCT</name>
<dbReference type="InterPro" id="IPR000477">
    <property type="entry name" value="RT_dom"/>
</dbReference>
<feature type="non-terminal residue" evidence="2">
    <location>
        <position position="227"/>
    </location>
</feature>
<accession>A0A7D9E5R0</accession>
<comment type="caution">
    <text evidence="2">The sequence shown here is derived from an EMBL/GenBank/DDBJ whole genome shotgun (WGS) entry which is preliminary data.</text>
</comment>
<sequence>PSLCQLFNKSLRIGVVPFDWKVTNVVPAYKKGDQEFVKNYRPIYLLSLVSKVLERYVFNTIKDHIFCRINPCQHGFHPGKNCVTQLIEVFDRIGKQLDRGKQIDAIYLDMSKAFDKVSHKRLLLRLREFGFGGNILNWFRSYLQDRRQQTTILGVTSLPSQVTSENSSIGTYADDTKIFKEIHNLGDAASLQEDPSNFESSSSDVGLHLNSSPENIARSSISIHFTR</sequence>
<keyword evidence="3" id="KW-1185">Reference proteome</keyword>
<proteinExistence type="predicted"/>
<protein>
    <recommendedName>
        <fullName evidence="1">Reverse transcriptase domain-containing protein</fullName>
    </recommendedName>
</protein>
<dbReference type="Pfam" id="PF00078">
    <property type="entry name" value="RVT_1"/>
    <property type="match status" value="1"/>
</dbReference>
<dbReference type="Proteomes" id="UP001152795">
    <property type="component" value="Unassembled WGS sequence"/>
</dbReference>
<organism evidence="2 3">
    <name type="scientific">Paramuricea clavata</name>
    <name type="common">Red gorgonian</name>
    <name type="synonym">Violescent sea-whip</name>
    <dbReference type="NCBI Taxonomy" id="317549"/>
    <lineage>
        <taxon>Eukaryota</taxon>
        <taxon>Metazoa</taxon>
        <taxon>Cnidaria</taxon>
        <taxon>Anthozoa</taxon>
        <taxon>Octocorallia</taxon>
        <taxon>Malacalcyonacea</taxon>
        <taxon>Plexauridae</taxon>
        <taxon>Paramuricea</taxon>
    </lineage>
</organism>
<reference evidence="2" key="1">
    <citation type="submission" date="2020-04" db="EMBL/GenBank/DDBJ databases">
        <authorList>
            <person name="Alioto T."/>
            <person name="Alioto T."/>
            <person name="Gomez Garrido J."/>
        </authorList>
    </citation>
    <scope>NUCLEOTIDE SEQUENCE</scope>
    <source>
        <strain evidence="2">A484AB</strain>
    </source>
</reference>
<gene>
    <name evidence="2" type="ORF">PACLA_8A040965</name>
</gene>
<dbReference type="InterPro" id="IPR043502">
    <property type="entry name" value="DNA/RNA_pol_sf"/>
</dbReference>
<evidence type="ECO:0000259" key="1">
    <source>
        <dbReference type="Pfam" id="PF00078"/>
    </source>
</evidence>
<evidence type="ECO:0000313" key="2">
    <source>
        <dbReference type="EMBL" id="CAB4001796.1"/>
    </source>
</evidence>
<dbReference type="AlphaFoldDB" id="A0A7D9E5R0"/>
<dbReference type="OrthoDB" id="5987619at2759"/>
<dbReference type="CDD" id="cd01650">
    <property type="entry name" value="RT_nLTR_like"/>
    <property type="match status" value="1"/>
</dbReference>
<evidence type="ECO:0000313" key="3">
    <source>
        <dbReference type="Proteomes" id="UP001152795"/>
    </source>
</evidence>